<name>A0A6N7IPT9_9FIRM</name>
<dbReference type="Pfam" id="PF01613">
    <property type="entry name" value="Flavin_Reduct"/>
    <property type="match status" value="1"/>
</dbReference>
<comment type="cofactor">
    <cofactor evidence="1">
        <name>FMN</name>
        <dbReference type="ChEBI" id="CHEBI:58210"/>
    </cofactor>
</comment>
<dbReference type="OrthoDB" id="9799749at2"/>
<dbReference type="EMBL" id="WHYR01000015">
    <property type="protein sequence ID" value="MQL52042.1"/>
    <property type="molecule type" value="Genomic_DNA"/>
</dbReference>
<evidence type="ECO:0000313" key="6">
    <source>
        <dbReference type="Proteomes" id="UP000441717"/>
    </source>
</evidence>
<dbReference type="InterPro" id="IPR002563">
    <property type="entry name" value="Flavin_Rdtase-like_dom"/>
</dbReference>
<sequence>MDSESLTAAVRSLVWPVCLVGAKENDKHNVMTVAWISQVSHDPLLVMVSIAPGRFTHDMIARTGEFMVSILNAEQQEVSTFCGSRSGRDVDKIAHLNLKTEPAKIIKVPRLAGCVANLECRVVSRHTAGDHTLFIGEVVAADVAAGEIQPLIMYRGKPVRFR</sequence>
<evidence type="ECO:0000313" key="5">
    <source>
        <dbReference type="EMBL" id="MQL52042.1"/>
    </source>
</evidence>
<dbReference type="GO" id="GO:0016646">
    <property type="term" value="F:oxidoreductase activity, acting on the CH-NH group of donors, NAD or NADP as acceptor"/>
    <property type="evidence" value="ECO:0007669"/>
    <property type="project" value="UniProtKB-ARBA"/>
</dbReference>
<dbReference type="Gene3D" id="2.30.110.10">
    <property type="entry name" value="Electron Transport, Fmn-binding Protein, Chain A"/>
    <property type="match status" value="1"/>
</dbReference>
<evidence type="ECO:0000256" key="2">
    <source>
        <dbReference type="ARBA" id="ARBA00022630"/>
    </source>
</evidence>
<dbReference type="InterPro" id="IPR052174">
    <property type="entry name" value="Flavoredoxin"/>
</dbReference>
<dbReference type="SUPFAM" id="SSF50475">
    <property type="entry name" value="FMN-binding split barrel"/>
    <property type="match status" value="1"/>
</dbReference>
<dbReference type="InterPro" id="IPR012349">
    <property type="entry name" value="Split_barrel_FMN-bd"/>
</dbReference>
<dbReference type="AlphaFoldDB" id="A0A6N7IPT9"/>
<accession>A0A6N7IPT9</accession>
<dbReference type="PANTHER" id="PTHR43567:SF1">
    <property type="entry name" value="FLAVOREDOXIN"/>
    <property type="match status" value="1"/>
</dbReference>
<evidence type="ECO:0000256" key="3">
    <source>
        <dbReference type="ARBA" id="ARBA00038054"/>
    </source>
</evidence>
<protein>
    <submittedName>
        <fullName evidence="5">Flavin reductase</fullName>
    </submittedName>
</protein>
<proteinExistence type="inferred from homology"/>
<feature type="domain" description="Flavin reductase like" evidence="4">
    <location>
        <begin position="10"/>
        <end position="160"/>
    </location>
</feature>
<evidence type="ECO:0000259" key="4">
    <source>
        <dbReference type="SMART" id="SM00903"/>
    </source>
</evidence>
<reference evidence="5 6" key="1">
    <citation type="submission" date="2019-10" db="EMBL/GenBank/DDBJ databases">
        <title>Comparative genomics of sulfur disproportionating microorganisms.</title>
        <authorList>
            <person name="Ward L.M."/>
            <person name="Bertran E."/>
            <person name="Johnston D."/>
        </authorList>
    </citation>
    <scope>NUCLEOTIDE SEQUENCE [LARGE SCALE GENOMIC DNA]</scope>
    <source>
        <strain evidence="5 6">DSM 14055</strain>
    </source>
</reference>
<gene>
    <name evidence="5" type="ORF">GFC01_07125</name>
</gene>
<keyword evidence="2" id="KW-0285">Flavoprotein</keyword>
<dbReference type="SMART" id="SM00903">
    <property type="entry name" value="Flavin_Reduct"/>
    <property type="match status" value="1"/>
</dbReference>
<organism evidence="5 6">
    <name type="scientific">Desulfofundulus thermobenzoicus</name>
    <dbReference type="NCBI Taxonomy" id="29376"/>
    <lineage>
        <taxon>Bacteria</taxon>
        <taxon>Bacillati</taxon>
        <taxon>Bacillota</taxon>
        <taxon>Clostridia</taxon>
        <taxon>Eubacteriales</taxon>
        <taxon>Peptococcaceae</taxon>
        <taxon>Desulfofundulus</taxon>
    </lineage>
</organism>
<comment type="caution">
    <text evidence="5">The sequence shown here is derived from an EMBL/GenBank/DDBJ whole genome shotgun (WGS) entry which is preliminary data.</text>
</comment>
<dbReference type="Proteomes" id="UP000441717">
    <property type="component" value="Unassembled WGS sequence"/>
</dbReference>
<keyword evidence="6" id="KW-1185">Reference proteome</keyword>
<evidence type="ECO:0000256" key="1">
    <source>
        <dbReference type="ARBA" id="ARBA00001917"/>
    </source>
</evidence>
<dbReference type="GO" id="GO:0010181">
    <property type="term" value="F:FMN binding"/>
    <property type="evidence" value="ECO:0007669"/>
    <property type="project" value="InterPro"/>
</dbReference>
<dbReference type="PANTHER" id="PTHR43567">
    <property type="entry name" value="FLAVOREDOXIN-RELATED-RELATED"/>
    <property type="match status" value="1"/>
</dbReference>
<comment type="similarity">
    <text evidence="3">Belongs to the flavoredoxin family.</text>
</comment>
<dbReference type="RefSeq" id="WP_152945967.1">
    <property type="nucleotide sequence ID" value="NZ_WHYR01000015.1"/>
</dbReference>